<evidence type="ECO:0000313" key="4">
    <source>
        <dbReference type="Proteomes" id="UP000807025"/>
    </source>
</evidence>
<dbReference type="Gene3D" id="3.30.710.10">
    <property type="entry name" value="Potassium Channel Kv1.1, Chain A"/>
    <property type="match status" value="1"/>
</dbReference>
<organism evidence="3 4">
    <name type="scientific">Pleurotus eryngii</name>
    <name type="common">Boletus of the steppes</name>
    <dbReference type="NCBI Taxonomy" id="5323"/>
    <lineage>
        <taxon>Eukaryota</taxon>
        <taxon>Fungi</taxon>
        <taxon>Dikarya</taxon>
        <taxon>Basidiomycota</taxon>
        <taxon>Agaricomycotina</taxon>
        <taxon>Agaricomycetes</taxon>
        <taxon>Agaricomycetidae</taxon>
        <taxon>Agaricales</taxon>
        <taxon>Pleurotineae</taxon>
        <taxon>Pleurotaceae</taxon>
        <taxon>Pleurotus</taxon>
    </lineage>
</organism>
<dbReference type="SUPFAM" id="SSF54695">
    <property type="entry name" value="POZ domain"/>
    <property type="match status" value="1"/>
</dbReference>
<comment type="caution">
    <text evidence="3">The sequence shown here is derived from an EMBL/GenBank/DDBJ whole genome shotgun (WGS) entry which is preliminary data.</text>
</comment>
<proteinExistence type="predicted"/>
<dbReference type="Pfam" id="PF00651">
    <property type="entry name" value="BTB"/>
    <property type="match status" value="1"/>
</dbReference>
<feature type="domain" description="BTB" evidence="2">
    <location>
        <begin position="41"/>
        <end position="118"/>
    </location>
</feature>
<name>A0A9P5ZYX0_PLEER</name>
<dbReference type="EMBL" id="MU154546">
    <property type="protein sequence ID" value="KAF9497082.1"/>
    <property type="molecule type" value="Genomic_DNA"/>
</dbReference>
<evidence type="ECO:0000259" key="2">
    <source>
        <dbReference type="PROSITE" id="PS50097"/>
    </source>
</evidence>
<keyword evidence="4" id="KW-1185">Reference proteome</keyword>
<evidence type="ECO:0000313" key="3">
    <source>
        <dbReference type="EMBL" id="KAF9497082.1"/>
    </source>
</evidence>
<dbReference type="Proteomes" id="UP000807025">
    <property type="component" value="Unassembled WGS sequence"/>
</dbReference>
<dbReference type="InterPro" id="IPR000210">
    <property type="entry name" value="BTB/POZ_dom"/>
</dbReference>
<dbReference type="OrthoDB" id="3357985at2759"/>
<evidence type="ECO:0000256" key="1">
    <source>
        <dbReference type="SAM" id="MobiDB-lite"/>
    </source>
</evidence>
<dbReference type="PROSITE" id="PS50097">
    <property type="entry name" value="BTB"/>
    <property type="match status" value="1"/>
</dbReference>
<reference evidence="3" key="1">
    <citation type="submission" date="2020-11" db="EMBL/GenBank/DDBJ databases">
        <authorList>
            <consortium name="DOE Joint Genome Institute"/>
            <person name="Ahrendt S."/>
            <person name="Riley R."/>
            <person name="Andreopoulos W."/>
            <person name="Labutti K."/>
            <person name="Pangilinan J."/>
            <person name="Ruiz-Duenas F.J."/>
            <person name="Barrasa J.M."/>
            <person name="Sanchez-Garcia M."/>
            <person name="Camarero S."/>
            <person name="Miyauchi S."/>
            <person name="Serrano A."/>
            <person name="Linde D."/>
            <person name="Babiker R."/>
            <person name="Drula E."/>
            <person name="Ayuso-Fernandez I."/>
            <person name="Pacheco R."/>
            <person name="Padilla G."/>
            <person name="Ferreira P."/>
            <person name="Barriuso J."/>
            <person name="Kellner H."/>
            <person name="Castanera R."/>
            <person name="Alfaro M."/>
            <person name="Ramirez L."/>
            <person name="Pisabarro A.G."/>
            <person name="Kuo A."/>
            <person name="Tritt A."/>
            <person name="Lipzen A."/>
            <person name="He G."/>
            <person name="Yan M."/>
            <person name="Ng V."/>
            <person name="Cullen D."/>
            <person name="Martin F."/>
            <person name="Rosso M.-N."/>
            <person name="Henrissat B."/>
            <person name="Hibbett D."/>
            <person name="Martinez A.T."/>
            <person name="Grigoriev I.V."/>
        </authorList>
    </citation>
    <scope>NUCLEOTIDE SEQUENCE</scope>
    <source>
        <strain evidence="3">ATCC 90797</strain>
    </source>
</reference>
<sequence length="333" mass="37309">MFCRSRSSTIPSPTSFTPSTSVTNEIKNTPPVSAFSIDPGMSVVLRSSDEAPVDFTIYKALLIISSPFFAELLSLPQPSNAPREEMSEGSAVIQMAEPAETIERLLPFVYPRFVTMPHLATLEELQATLQMASKYDMKGVEKCLGEILVAPRFVEEDPMRVFAMACRYGLEDTARIAAKHTLRLSLPERHYVAEMEHISAGNLQRLVDYYFACSTVAAGVARDFSWVMKDTFSFFHRGGCSCGASTYVLIAGGSMNVPARAWWLNYMKRMGEALKERPSLATLMKRDLMEEVFEKTKTCACGRKTILDMLEFREIFSAELDKRISEVELVLNL</sequence>
<accession>A0A9P5ZYX0</accession>
<dbReference type="InterPro" id="IPR011333">
    <property type="entry name" value="SKP1/BTB/POZ_sf"/>
</dbReference>
<protein>
    <recommendedName>
        <fullName evidence="2">BTB domain-containing protein</fullName>
    </recommendedName>
</protein>
<gene>
    <name evidence="3" type="ORF">BDN71DRAFT_1505080</name>
</gene>
<dbReference type="AlphaFoldDB" id="A0A9P5ZYX0"/>
<feature type="region of interest" description="Disordered" evidence="1">
    <location>
        <begin position="1"/>
        <end position="23"/>
    </location>
</feature>